<protein>
    <submittedName>
        <fullName evidence="2">Uncharacterized protein</fullName>
    </submittedName>
</protein>
<organism evidence="2 3">
    <name type="scientific">Rhizophagus irregularis (strain DAOM 181602 / DAOM 197198 / MUCL 43194)</name>
    <name type="common">Arbuscular mycorrhizal fungus</name>
    <name type="synonym">Glomus intraradices</name>
    <dbReference type="NCBI Taxonomy" id="747089"/>
    <lineage>
        <taxon>Eukaryota</taxon>
        <taxon>Fungi</taxon>
        <taxon>Fungi incertae sedis</taxon>
        <taxon>Mucoromycota</taxon>
        <taxon>Glomeromycotina</taxon>
        <taxon>Glomeromycetes</taxon>
        <taxon>Glomerales</taxon>
        <taxon>Glomeraceae</taxon>
        <taxon>Rhizophagus</taxon>
    </lineage>
</organism>
<gene>
    <name evidence="2" type="ORF">GLOIN_2v1671941</name>
</gene>
<feature type="transmembrane region" description="Helical" evidence="1">
    <location>
        <begin position="37"/>
        <end position="53"/>
    </location>
</feature>
<reference evidence="2 3" key="1">
    <citation type="journal article" date="2013" name="Proc. Natl. Acad. Sci. U.S.A.">
        <title>Genome of an arbuscular mycorrhizal fungus provides insight into the oldest plant symbiosis.</title>
        <authorList>
            <person name="Tisserant E."/>
            <person name="Malbreil M."/>
            <person name="Kuo A."/>
            <person name="Kohler A."/>
            <person name="Symeonidi A."/>
            <person name="Balestrini R."/>
            <person name="Charron P."/>
            <person name="Duensing N."/>
            <person name="Frei Dit Frey N."/>
            <person name="Gianinazzi-Pearson V."/>
            <person name="Gilbert L.B."/>
            <person name="Handa Y."/>
            <person name="Herr J.R."/>
            <person name="Hijri M."/>
            <person name="Koul R."/>
            <person name="Kawaguchi M."/>
            <person name="Krajinski F."/>
            <person name="Lammers P.J."/>
            <person name="Masclaux F.G."/>
            <person name="Murat C."/>
            <person name="Morin E."/>
            <person name="Ndikumana S."/>
            <person name="Pagni M."/>
            <person name="Petitpierre D."/>
            <person name="Requena N."/>
            <person name="Rosikiewicz P."/>
            <person name="Riley R."/>
            <person name="Saito K."/>
            <person name="San Clemente H."/>
            <person name="Shapiro H."/>
            <person name="van Tuinen D."/>
            <person name="Becard G."/>
            <person name="Bonfante P."/>
            <person name="Paszkowski U."/>
            <person name="Shachar-Hill Y.Y."/>
            <person name="Tuskan G.A."/>
            <person name="Young P.W."/>
            <person name="Sanders I.R."/>
            <person name="Henrissat B."/>
            <person name="Rensing S.A."/>
            <person name="Grigoriev I.V."/>
            <person name="Corradi N."/>
            <person name="Roux C."/>
            <person name="Martin F."/>
        </authorList>
    </citation>
    <scope>NUCLEOTIDE SEQUENCE [LARGE SCALE GENOMIC DNA]</scope>
    <source>
        <strain evidence="2 3">DAOM 197198</strain>
    </source>
</reference>
<name>A0A2P4PHB1_RHIID</name>
<proteinExistence type="predicted"/>
<accession>A0A2P4PHB1</accession>
<keyword evidence="3" id="KW-1185">Reference proteome</keyword>
<keyword evidence="1" id="KW-1133">Transmembrane helix</keyword>
<feature type="non-terminal residue" evidence="2">
    <location>
        <position position="1"/>
    </location>
</feature>
<sequence>QDAVMLAYLLEYYAEHSMGHIGWMINVTKILPELSKHDYGIYLVIFVILIYCIF</sequence>
<dbReference type="AlphaFoldDB" id="A0A2P4PHB1"/>
<evidence type="ECO:0000313" key="2">
    <source>
        <dbReference type="EMBL" id="POG64771.1"/>
    </source>
</evidence>
<keyword evidence="1" id="KW-0472">Membrane</keyword>
<dbReference type="EMBL" id="AUPC02000231">
    <property type="protein sequence ID" value="POG64771.1"/>
    <property type="molecule type" value="Genomic_DNA"/>
</dbReference>
<reference evidence="2 3" key="2">
    <citation type="journal article" date="2018" name="New Phytol.">
        <title>High intraspecific genome diversity in the model arbuscular mycorrhizal symbiont Rhizophagus irregularis.</title>
        <authorList>
            <person name="Chen E.C.H."/>
            <person name="Morin E."/>
            <person name="Beaudet D."/>
            <person name="Noel J."/>
            <person name="Yildirir G."/>
            <person name="Ndikumana S."/>
            <person name="Charron P."/>
            <person name="St-Onge C."/>
            <person name="Giorgi J."/>
            <person name="Kruger M."/>
            <person name="Marton T."/>
            <person name="Ropars J."/>
            <person name="Grigoriev I.V."/>
            <person name="Hainaut M."/>
            <person name="Henrissat B."/>
            <person name="Roux C."/>
            <person name="Martin F."/>
            <person name="Corradi N."/>
        </authorList>
    </citation>
    <scope>NUCLEOTIDE SEQUENCE [LARGE SCALE GENOMIC DNA]</scope>
    <source>
        <strain evidence="2 3">DAOM 197198</strain>
    </source>
</reference>
<keyword evidence="1" id="KW-0812">Transmembrane</keyword>
<evidence type="ECO:0000256" key="1">
    <source>
        <dbReference type="SAM" id="Phobius"/>
    </source>
</evidence>
<evidence type="ECO:0000313" key="3">
    <source>
        <dbReference type="Proteomes" id="UP000018888"/>
    </source>
</evidence>
<dbReference type="Proteomes" id="UP000018888">
    <property type="component" value="Unassembled WGS sequence"/>
</dbReference>
<comment type="caution">
    <text evidence="2">The sequence shown here is derived from an EMBL/GenBank/DDBJ whole genome shotgun (WGS) entry which is preliminary data.</text>
</comment>